<organism evidence="2 3">
    <name type="scientific">Ectobacillus antri</name>
    <dbReference type="NCBI Taxonomy" id="2486280"/>
    <lineage>
        <taxon>Bacteria</taxon>
        <taxon>Bacillati</taxon>
        <taxon>Bacillota</taxon>
        <taxon>Bacilli</taxon>
        <taxon>Bacillales</taxon>
        <taxon>Bacillaceae</taxon>
        <taxon>Ectobacillus</taxon>
    </lineage>
</organism>
<dbReference type="InterPro" id="IPR000182">
    <property type="entry name" value="GNAT_dom"/>
</dbReference>
<dbReference type="Proteomes" id="UP001218246">
    <property type="component" value="Unassembled WGS sequence"/>
</dbReference>
<feature type="domain" description="N-acetyltransferase" evidence="1">
    <location>
        <begin position="4"/>
        <end position="159"/>
    </location>
</feature>
<dbReference type="PANTHER" id="PTHR43328:SF1">
    <property type="entry name" value="N-ACETYLTRANSFERASE DOMAIN-CONTAINING PROTEIN"/>
    <property type="match status" value="1"/>
</dbReference>
<evidence type="ECO:0000313" key="2">
    <source>
        <dbReference type="EMBL" id="MDG5754772.1"/>
    </source>
</evidence>
<sequence>MKTISLAFYQPQYEEQLKAFYLPPHQSDFTVLPYEALQVSQEDEERHPVVILQDGQVAGFFVLHGWGGVQSYSTNTSAMLLRAFSVHPNFQGQGIASEAIQILPKFVREHFPWCDEIVLGVNHANEAAQRVYARNGFVDQGNRVIGRKGEQYVMHMVLK</sequence>
<dbReference type="Gene3D" id="3.40.630.30">
    <property type="match status" value="1"/>
</dbReference>
<dbReference type="PROSITE" id="PS51186">
    <property type="entry name" value="GNAT"/>
    <property type="match status" value="1"/>
</dbReference>
<name>A0ABT6H613_9BACI</name>
<proteinExistence type="predicted"/>
<reference evidence="2 3" key="1">
    <citation type="submission" date="2023-04" db="EMBL/GenBank/DDBJ databases">
        <title>Ectobacillus antri isolated from activated sludge.</title>
        <authorList>
            <person name="Yan P."/>
            <person name="Liu X."/>
        </authorList>
    </citation>
    <scope>NUCLEOTIDE SEQUENCE [LARGE SCALE GENOMIC DNA]</scope>
    <source>
        <strain evidence="2 3">C18H</strain>
    </source>
</reference>
<dbReference type="PANTHER" id="PTHR43328">
    <property type="entry name" value="ACETYLTRANSFERASE-RELATED"/>
    <property type="match status" value="1"/>
</dbReference>
<dbReference type="CDD" id="cd04301">
    <property type="entry name" value="NAT_SF"/>
    <property type="match status" value="1"/>
</dbReference>
<evidence type="ECO:0000259" key="1">
    <source>
        <dbReference type="PROSITE" id="PS51186"/>
    </source>
</evidence>
<accession>A0ABT6H613</accession>
<protein>
    <submittedName>
        <fullName evidence="2">GNAT family N-acetyltransferase</fullName>
    </submittedName>
</protein>
<evidence type="ECO:0000313" key="3">
    <source>
        <dbReference type="Proteomes" id="UP001218246"/>
    </source>
</evidence>
<dbReference type="SUPFAM" id="SSF55729">
    <property type="entry name" value="Acyl-CoA N-acyltransferases (Nat)"/>
    <property type="match status" value="1"/>
</dbReference>
<gene>
    <name evidence="2" type="ORF">P6P90_12430</name>
</gene>
<dbReference type="InterPro" id="IPR016181">
    <property type="entry name" value="Acyl_CoA_acyltransferase"/>
</dbReference>
<keyword evidence="3" id="KW-1185">Reference proteome</keyword>
<comment type="caution">
    <text evidence="2">The sequence shown here is derived from an EMBL/GenBank/DDBJ whole genome shotgun (WGS) entry which is preliminary data.</text>
</comment>
<dbReference type="RefSeq" id="WP_278018427.1">
    <property type="nucleotide sequence ID" value="NZ_JARRRY010000012.1"/>
</dbReference>
<dbReference type="EMBL" id="JARULN010000012">
    <property type="protein sequence ID" value="MDG5754772.1"/>
    <property type="molecule type" value="Genomic_DNA"/>
</dbReference>
<dbReference type="Pfam" id="PF00583">
    <property type="entry name" value="Acetyltransf_1"/>
    <property type="match status" value="1"/>
</dbReference>